<dbReference type="InterPro" id="IPR010982">
    <property type="entry name" value="Lambda_DNA-bd_dom_sf"/>
</dbReference>
<dbReference type="SMART" id="SM00530">
    <property type="entry name" value="HTH_XRE"/>
    <property type="match status" value="1"/>
</dbReference>
<feature type="domain" description="HTH cro/C1-type" evidence="2">
    <location>
        <begin position="8"/>
        <end position="61"/>
    </location>
</feature>
<dbReference type="CDD" id="cd00093">
    <property type="entry name" value="HTH_XRE"/>
    <property type="match status" value="1"/>
</dbReference>
<dbReference type="Gene3D" id="1.25.40.10">
    <property type="entry name" value="Tetratricopeptide repeat domain"/>
    <property type="match status" value="2"/>
</dbReference>
<dbReference type="SUPFAM" id="SSF47413">
    <property type="entry name" value="lambda repressor-like DNA-binding domains"/>
    <property type="match status" value="1"/>
</dbReference>
<dbReference type="InterPro" id="IPR011990">
    <property type="entry name" value="TPR-like_helical_dom_sf"/>
</dbReference>
<name>A0A544T9I6_9BACI</name>
<evidence type="ECO:0000256" key="1">
    <source>
        <dbReference type="ARBA" id="ARBA00023125"/>
    </source>
</evidence>
<dbReference type="GO" id="GO:0003677">
    <property type="term" value="F:DNA binding"/>
    <property type="evidence" value="ECO:0007669"/>
    <property type="project" value="UniProtKB-KW"/>
</dbReference>
<dbReference type="PANTHER" id="PTHR46797">
    <property type="entry name" value="HTH-TYPE TRANSCRIPTIONAL REGULATOR"/>
    <property type="match status" value="1"/>
</dbReference>
<dbReference type="InterPro" id="IPR001387">
    <property type="entry name" value="Cro/C1-type_HTH"/>
</dbReference>
<dbReference type="SUPFAM" id="SSF48452">
    <property type="entry name" value="TPR-like"/>
    <property type="match status" value="1"/>
</dbReference>
<dbReference type="GO" id="GO:0005829">
    <property type="term" value="C:cytosol"/>
    <property type="evidence" value="ECO:0007669"/>
    <property type="project" value="TreeGrafter"/>
</dbReference>
<evidence type="ECO:0000259" key="2">
    <source>
        <dbReference type="PROSITE" id="PS50943"/>
    </source>
</evidence>
<comment type="caution">
    <text evidence="3">The sequence shown here is derived from an EMBL/GenBank/DDBJ whole genome shotgun (WGS) entry which is preliminary data.</text>
</comment>
<accession>A0A544T9I6</accession>
<keyword evidence="4" id="KW-1185">Reference proteome</keyword>
<dbReference type="OrthoDB" id="290878at2"/>
<dbReference type="RefSeq" id="WP_142607586.1">
    <property type="nucleotide sequence ID" value="NZ_VDGG01000022.1"/>
</dbReference>
<evidence type="ECO:0000313" key="3">
    <source>
        <dbReference type="EMBL" id="TQR14066.1"/>
    </source>
</evidence>
<dbReference type="GO" id="GO:0003700">
    <property type="term" value="F:DNA-binding transcription factor activity"/>
    <property type="evidence" value="ECO:0007669"/>
    <property type="project" value="TreeGrafter"/>
</dbReference>
<keyword evidence="1" id="KW-0238">DNA-binding</keyword>
<protein>
    <submittedName>
        <fullName evidence="3">Helix-turn-helix transcriptional regulator</fullName>
    </submittedName>
</protein>
<dbReference type="PROSITE" id="PS50943">
    <property type="entry name" value="HTH_CROC1"/>
    <property type="match status" value="1"/>
</dbReference>
<organism evidence="3 4">
    <name type="scientific">Psychrobacillus soli</name>
    <dbReference type="NCBI Taxonomy" id="1543965"/>
    <lineage>
        <taxon>Bacteria</taxon>
        <taxon>Bacillati</taxon>
        <taxon>Bacillota</taxon>
        <taxon>Bacilli</taxon>
        <taxon>Bacillales</taxon>
        <taxon>Bacillaceae</taxon>
        <taxon>Psychrobacillus</taxon>
    </lineage>
</organism>
<dbReference type="AlphaFoldDB" id="A0A544T9I6"/>
<sequence length="411" mass="48012">MPTLGERIRKLRKQQKMTLETLAGTELTKGMLSLIENNKANPSMESLNYIAERLNVDVTDLLIVVSTIELREILEKAEILFSTTYEDLTDEYEQLIELVKPYVPKLTKGYEAARLMEMYSRCLSFTNNDDSEHLLKRVAVMYEQLNLTTRRASIGAALAVIPYRKHQYQESLDILLQERAKLEANPLWIDPLSRLDYDYLEATLYFAVGKYEDAIRVMEHAIRYSNKHKIFKQVDNLYRLAAAQAMMAEDEVKKEYYLNKLLAYSEFADDEDSKVFIYYAKIHFLNSYKKMYEEADRLYNTLAIKNINKKLFTPFFLLERGKTLFGLGQFERAIEKLEEVVIPEILHHPIDLSIFYEKDAYMALCYLELGQKDKATKAVQVALDNINKMPDTPYKKFIEKAYKKVSSLHHN</sequence>
<dbReference type="PANTHER" id="PTHR46797:SF1">
    <property type="entry name" value="METHYLPHOSPHONATE SYNTHASE"/>
    <property type="match status" value="1"/>
</dbReference>
<gene>
    <name evidence="3" type="ORF">FG383_11755</name>
</gene>
<reference evidence="3 4" key="1">
    <citation type="submission" date="2019-05" db="EMBL/GenBank/DDBJ databases">
        <title>Psychrobacillus vulpis sp. nov., a new species isolated from feces of a red fox that inhabits in The Tablas de Daimiel Natural Park, Albacete, Spain.</title>
        <authorList>
            <person name="Rodriguez M."/>
            <person name="Reina J.C."/>
            <person name="Bejar V."/>
            <person name="Llamas I."/>
        </authorList>
    </citation>
    <scope>NUCLEOTIDE SEQUENCE [LARGE SCALE GENOMIC DNA]</scope>
    <source>
        <strain evidence="3 4">NHI-2</strain>
    </source>
</reference>
<dbReference type="Proteomes" id="UP000318937">
    <property type="component" value="Unassembled WGS sequence"/>
</dbReference>
<dbReference type="Pfam" id="PF12844">
    <property type="entry name" value="HTH_19"/>
    <property type="match status" value="1"/>
</dbReference>
<proteinExistence type="predicted"/>
<evidence type="ECO:0000313" key="4">
    <source>
        <dbReference type="Proteomes" id="UP000318937"/>
    </source>
</evidence>
<dbReference type="InterPro" id="IPR050807">
    <property type="entry name" value="TransReg_Diox_bact_type"/>
</dbReference>
<dbReference type="EMBL" id="VDGG01000022">
    <property type="protein sequence ID" value="TQR14066.1"/>
    <property type="molecule type" value="Genomic_DNA"/>
</dbReference>